<keyword evidence="2" id="KW-1185">Reference proteome</keyword>
<dbReference type="CDD" id="cd15482">
    <property type="entry name" value="Sialidase_non-viral"/>
    <property type="match status" value="1"/>
</dbReference>
<evidence type="ECO:0000313" key="2">
    <source>
        <dbReference type="Proteomes" id="UP000317178"/>
    </source>
</evidence>
<accession>A0A518CJB2</accession>
<dbReference type="EMBL" id="CP036281">
    <property type="protein sequence ID" value="QDU79313.1"/>
    <property type="molecule type" value="Genomic_DNA"/>
</dbReference>
<evidence type="ECO:0008006" key="3">
    <source>
        <dbReference type="Google" id="ProtNLM"/>
    </source>
</evidence>
<protein>
    <recommendedName>
        <fullName evidence="3">Sialidase domain-containing protein</fullName>
    </recommendedName>
</protein>
<dbReference type="KEGG" id="plon:Pla110_10210"/>
<dbReference type="AlphaFoldDB" id="A0A518CJB2"/>
<dbReference type="PROSITE" id="PS51318">
    <property type="entry name" value="TAT"/>
    <property type="match status" value="1"/>
</dbReference>
<dbReference type="RefSeq" id="WP_231742918.1">
    <property type="nucleotide sequence ID" value="NZ_CP036281.1"/>
</dbReference>
<dbReference type="InterPro" id="IPR006311">
    <property type="entry name" value="TAT_signal"/>
</dbReference>
<dbReference type="Gene3D" id="2.120.10.10">
    <property type="match status" value="1"/>
</dbReference>
<sequence>MHNSPLDRRHFLQYTSASLLAGGMLSGVSKGQPLLGAEPSGPIKEVERTVVHSGYDGVYCWVHPRAGAIPGKTPSVVMTMQKLWLKGSDIFQPLKEMRTDDLGETWSGPSDTSFAHREEEGGITAGVCDFTPAWHAKTKTLLGIGHTVRYENNHVQKGRRKRETSFATYDNDSRTWSDWDVVQMPDMKNKFYHSGAGCSQRVDLPDGDLLIPFYFSDGINPHRKVSVMRCAFDGKKVEYLEHGSELDIPTHRGALEPSLTYFQDEFFVTIRHGDGHGYVARSKDGLQFSEPQPWKWDDGTELSTGDTQQHWISHQDGFYLVFTYKREDNQHVFRQRAPLFMAEVDPETLSLKKETLQVLVPERGARLGNFQVVTVSPQESWVTVTEWMQPVGCEKRGSDNSVYAVKIKWNTPNEYAVG</sequence>
<dbReference type="Proteomes" id="UP000317178">
    <property type="component" value="Chromosome"/>
</dbReference>
<organism evidence="1 2">
    <name type="scientific">Polystyrenella longa</name>
    <dbReference type="NCBI Taxonomy" id="2528007"/>
    <lineage>
        <taxon>Bacteria</taxon>
        <taxon>Pseudomonadati</taxon>
        <taxon>Planctomycetota</taxon>
        <taxon>Planctomycetia</taxon>
        <taxon>Planctomycetales</taxon>
        <taxon>Planctomycetaceae</taxon>
        <taxon>Polystyrenella</taxon>
    </lineage>
</organism>
<gene>
    <name evidence="1" type="ORF">Pla110_10210</name>
</gene>
<name>A0A518CJB2_9PLAN</name>
<evidence type="ECO:0000313" key="1">
    <source>
        <dbReference type="EMBL" id="QDU79313.1"/>
    </source>
</evidence>
<reference evidence="1 2" key="1">
    <citation type="submission" date="2019-02" db="EMBL/GenBank/DDBJ databases">
        <title>Deep-cultivation of Planctomycetes and their phenomic and genomic characterization uncovers novel biology.</title>
        <authorList>
            <person name="Wiegand S."/>
            <person name="Jogler M."/>
            <person name="Boedeker C."/>
            <person name="Pinto D."/>
            <person name="Vollmers J."/>
            <person name="Rivas-Marin E."/>
            <person name="Kohn T."/>
            <person name="Peeters S.H."/>
            <person name="Heuer A."/>
            <person name="Rast P."/>
            <person name="Oberbeckmann S."/>
            <person name="Bunk B."/>
            <person name="Jeske O."/>
            <person name="Meyerdierks A."/>
            <person name="Storesund J.E."/>
            <person name="Kallscheuer N."/>
            <person name="Luecker S."/>
            <person name="Lage O.M."/>
            <person name="Pohl T."/>
            <person name="Merkel B.J."/>
            <person name="Hornburger P."/>
            <person name="Mueller R.-W."/>
            <person name="Bruemmer F."/>
            <person name="Labrenz M."/>
            <person name="Spormann A.M."/>
            <person name="Op den Camp H."/>
            <person name="Overmann J."/>
            <person name="Amann R."/>
            <person name="Jetten M.S.M."/>
            <person name="Mascher T."/>
            <person name="Medema M.H."/>
            <person name="Devos D.P."/>
            <person name="Kaster A.-K."/>
            <person name="Ovreas L."/>
            <person name="Rohde M."/>
            <person name="Galperin M.Y."/>
            <person name="Jogler C."/>
        </authorList>
    </citation>
    <scope>NUCLEOTIDE SEQUENCE [LARGE SCALE GENOMIC DNA]</scope>
    <source>
        <strain evidence="1 2">Pla110</strain>
    </source>
</reference>
<dbReference type="SUPFAM" id="SSF50939">
    <property type="entry name" value="Sialidases"/>
    <property type="match status" value="1"/>
</dbReference>
<dbReference type="InterPro" id="IPR036278">
    <property type="entry name" value="Sialidase_sf"/>
</dbReference>
<proteinExistence type="predicted"/>